<sequence>MANRSLGLQELPVELLYEVQLHALSEHLPLTSKFLRAVYANTSITFRAEYLLRRTLRGPQSQPPPDLFTKALRYPICSVEVLDALSRLVHRPQPLFTEDEPVPSELPPPPHDLRFEPPDLPRRLFRQLAPKARSWERWRPNDEPLPFLRRLFESPPVGMRAPNANAHEGYALTKAVHVGFLPLVEMLLAHGASPRAKDGLAVMVAIRRQDLPLVKMLLERGSGAGEGSSSGSAGGAGGAERKHKGRAGGGGANSRQGGEPARGAKRRRLEDRMEPSPAMLKVAVKCGARDIADYLMNEKGCVPDMQTLKLMTR</sequence>
<feature type="region of interest" description="Disordered" evidence="1">
    <location>
        <begin position="221"/>
        <end position="276"/>
    </location>
</feature>
<comment type="caution">
    <text evidence="2">The sequence shown here is derived from an EMBL/GenBank/DDBJ whole genome shotgun (WGS) entry which is preliminary data.</text>
</comment>
<organism evidence="2 3">
    <name type="scientific">Hohenbuehelia grisea</name>
    <dbReference type="NCBI Taxonomy" id="104357"/>
    <lineage>
        <taxon>Eukaryota</taxon>
        <taxon>Fungi</taxon>
        <taxon>Dikarya</taxon>
        <taxon>Basidiomycota</taxon>
        <taxon>Agaricomycotina</taxon>
        <taxon>Agaricomycetes</taxon>
        <taxon>Agaricomycetidae</taxon>
        <taxon>Agaricales</taxon>
        <taxon>Pleurotineae</taxon>
        <taxon>Pleurotaceae</taxon>
        <taxon>Hohenbuehelia</taxon>
    </lineage>
</organism>
<dbReference type="EMBL" id="JASNQZ010000007">
    <property type="protein sequence ID" value="KAL0954788.1"/>
    <property type="molecule type" value="Genomic_DNA"/>
</dbReference>
<proteinExistence type="predicted"/>
<dbReference type="InterPro" id="IPR036770">
    <property type="entry name" value="Ankyrin_rpt-contain_sf"/>
</dbReference>
<dbReference type="Gene3D" id="1.25.40.20">
    <property type="entry name" value="Ankyrin repeat-containing domain"/>
    <property type="match status" value="1"/>
</dbReference>
<evidence type="ECO:0000256" key="1">
    <source>
        <dbReference type="SAM" id="MobiDB-lite"/>
    </source>
</evidence>
<evidence type="ECO:0000313" key="2">
    <source>
        <dbReference type="EMBL" id="KAL0954788.1"/>
    </source>
</evidence>
<reference evidence="3" key="1">
    <citation type="submission" date="2024-06" db="EMBL/GenBank/DDBJ databases">
        <title>Multi-omics analyses provide insights into the biosynthesis of the anticancer antibiotic pleurotin in Hohenbuehelia grisea.</title>
        <authorList>
            <person name="Weaver J.A."/>
            <person name="Alberti F."/>
        </authorList>
    </citation>
    <scope>NUCLEOTIDE SEQUENCE [LARGE SCALE GENOMIC DNA]</scope>
    <source>
        <strain evidence="3">T-177</strain>
    </source>
</reference>
<accession>A0ABR3JHF9</accession>
<evidence type="ECO:0000313" key="3">
    <source>
        <dbReference type="Proteomes" id="UP001556367"/>
    </source>
</evidence>
<name>A0ABR3JHF9_9AGAR</name>
<evidence type="ECO:0008006" key="4">
    <source>
        <dbReference type="Google" id="ProtNLM"/>
    </source>
</evidence>
<dbReference type="SUPFAM" id="SSF48403">
    <property type="entry name" value="Ankyrin repeat"/>
    <property type="match status" value="1"/>
</dbReference>
<gene>
    <name evidence="2" type="ORF">HGRIS_003737</name>
</gene>
<keyword evidence="3" id="KW-1185">Reference proteome</keyword>
<protein>
    <recommendedName>
        <fullName evidence="4">Ankyrin repeat domain-containing protein</fullName>
    </recommendedName>
</protein>
<dbReference type="Proteomes" id="UP001556367">
    <property type="component" value="Unassembled WGS sequence"/>
</dbReference>
<feature type="compositionally biased region" description="Gly residues" evidence="1">
    <location>
        <begin position="222"/>
        <end position="238"/>
    </location>
</feature>